<dbReference type="Gene3D" id="3.40.390.10">
    <property type="entry name" value="Collagenase (Catalytic Domain)"/>
    <property type="match status" value="1"/>
</dbReference>
<dbReference type="InterPro" id="IPR019026">
    <property type="entry name" value="Peptidase_M64_IgA"/>
</dbReference>
<gene>
    <name evidence="2" type="ORF">LZC95_40440</name>
</gene>
<sequence length="481" mass="50042">MTQMPNRRAARVAGGFLIAFIVSALGCFAGCSTPSDSSSSAPQQVTIPQERILDLKLDGQALKVIGAYVPQSNPSGAQPTPGPDTLEWTFTAADGTTVRGTLDDARTAESEFAPNGSSARAEVSQPWMVFSARVPSTAGTFAVPLVGASVPLGAVTQIASGASGAPAASDGSTLSPAPAGTEAPPDGVRKLRDSSAACPFNVLIVPEAFTDMGAFRTRAEQVANDIVSSSEYGTYANGFVFWAQDFVSRDGSIFDPGDNRPKSTAFGVSFGSADPNSAERRIIYPRNALSDETTDRLRIGARYTKADIILIIVNTPEYGGVKSQFLGITYVTVTNHAQGNRVILHEMGHGLLSLADEYSYGTCDRGRAESPNTSAKLDALPWRDMVTPTNPLPTPEGTAGVGAFEGAAYCTTGVYRPAHTCLMKELSTGFCPVCARQLRNVFGPRSSGGDAGAPDAGGSDSGGGGLYNPGTSLVCPTRALF</sequence>
<feature type="region of interest" description="Disordered" evidence="1">
    <location>
        <begin position="445"/>
        <end position="464"/>
    </location>
</feature>
<proteinExistence type="predicted"/>
<dbReference type="InterPro" id="IPR024079">
    <property type="entry name" value="MetalloPept_cat_dom_sf"/>
</dbReference>
<reference evidence="2 3" key="1">
    <citation type="submission" date="2021-12" db="EMBL/GenBank/DDBJ databases">
        <title>Discovery of the Pendulisporaceae a myxobacterial family with distinct sporulation behavior and unique specialized metabolism.</title>
        <authorList>
            <person name="Garcia R."/>
            <person name="Popoff A."/>
            <person name="Bader C.D."/>
            <person name="Loehr J."/>
            <person name="Walesch S."/>
            <person name="Walt C."/>
            <person name="Boldt J."/>
            <person name="Bunk B."/>
            <person name="Haeckl F.J.F.P.J."/>
            <person name="Gunesch A.P."/>
            <person name="Birkelbach J."/>
            <person name="Nuebel U."/>
            <person name="Pietschmann T."/>
            <person name="Bach T."/>
            <person name="Mueller R."/>
        </authorList>
    </citation>
    <scope>NUCLEOTIDE SEQUENCE [LARGE SCALE GENOMIC DNA]</scope>
    <source>
        <strain evidence="2 3">MSr12523</strain>
    </source>
</reference>
<dbReference type="Pfam" id="PF09471">
    <property type="entry name" value="Peptidase_M64"/>
    <property type="match status" value="2"/>
</dbReference>
<evidence type="ECO:0000256" key="1">
    <source>
        <dbReference type="SAM" id="MobiDB-lite"/>
    </source>
</evidence>
<dbReference type="PROSITE" id="PS51257">
    <property type="entry name" value="PROKAR_LIPOPROTEIN"/>
    <property type="match status" value="1"/>
</dbReference>
<feature type="region of interest" description="Disordered" evidence="1">
    <location>
        <begin position="162"/>
        <end position="190"/>
    </location>
</feature>
<dbReference type="Proteomes" id="UP001379533">
    <property type="component" value="Chromosome"/>
</dbReference>
<dbReference type="RefSeq" id="WP_394843307.1">
    <property type="nucleotide sequence ID" value="NZ_CP089982.1"/>
</dbReference>
<feature type="compositionally biased region" description="Low complexity" evidence="1">
    <location>
        <begin position="162"/>
        <end position="172"/>
    </location>
</feature>
<evidence type="ECO:0000313" key="3">
    <source>
        <dbReference type="Proteomes" id="UP001379533"/>
    </source>
</evidence>
<accession>A0ABZ2K6E7</accession>
<keyword evidence="3" id="KW-1185">Reference proteome</keyword>
<dbReference type="EMBL" id="CP089982">
    <property type="protein sequence ID" value="WXA92705.1"/>
    <property type="molecule type" value="Genomic_DNA"/>
</dbReference>
<organism evidence="2 3">
    <name type="scientific">Pendulispora brunnea</name>
    <dbReference type="NCBI Taxonomy" id="2905690"/>
    <lineage>
        <taxon>Bacteria</taxon>
        <taxon>Pseudomonadati</taxon>
        <taxon>Myxococcota</taxon>
        <taxon>Myxococcia</taxon>
        <taxon>Myxococcales</taxon>
        <taxon>Sorangiineae</taxon>
        <taxon>Pendulisporaceae</taxon>
        <taxon>Pendulispora</taxon>
    </lineage>
</organism>
<name>A0ABZ2K6E7_9BACT</name>
<protein>
    <submittedName>
        <fullName evidence="2">M64 family metallopeptidase</fullName>
    </submittedName>
</protein>
<evidence type="ECO:0000313" key="2">
    <source>
        <dbReference type="EMBL" id="WXA92705.1"/>
    </source>
</evidence>